<accession>A0A1G9INU5</accession>
<dbReference type="SUPFAM" id="SSF51197">
    <property type="entry name" value="Clavaminate synthase-like"/>
    <property type="match status" value="1"/>
</dbReference>
<evidence type="ECO:0000256" key="6">
    <source>
        <dbReference type="ARBA" id="ARBA00023002"/>
    </source>
</evidence>
<proteinExistence type="inferred from homology"/>
<dbReference type="InterPro" id="IPR050411">
    <property type="entry name" value="AlphaKG_dependent_hydroxylases"/>
</dbReference>
<dbReference type="PANTHER" id="PTHR10696:SF25">
    <property type="entry name" value="OXIDOREDUCTASE AIM17-RELATED"/>
    <property type="match status" value="1"/>
</dbReference>
<feature type="domain" description="TauD/TfdA-like" evidence="9">
    <location>
        <begin position="156"/>
        <end position="385"/>
    </location>
</feature>
<dbReference type="CDD" id="cd00250">
    <property type="entry name" value="CAS_like"/>
    <property type="match status" value="1"/>
</dbReference>
<keyword evidence="7" id="KW-0408">Iron</keyword>
<dbReference type="Pfam" id="PF06155">
    <property type="entry name" value="GBBH-like_N"/>
    <property type="match status" value="1"/>
</dbReference>
<evidence type="ECO:0000259" key="10">
    <source>
        <dbReference type="Pfam" id="PF06155"/>
    </source>
</evidence>
<feature type="domain" description="Gamma-butyrobetaine hydroxylase-like N-terminal" evidence="10">
    <location>
        <begin position="44"/>
        <end position="123"/>
    </location>
</feature>
<name>A0A1G9INU5_9GAMM</name>
<protein>
    <submittedName>
        <fullName evidence="11">Gamma-butyrobetaine dioxygenase</fullName>
    </submittedName>
</protein>
<dbReference type="PANTHER" id="PTHR10696">
    <property type="entry name" value="GAMMA-BUTYROBETAINE HYDROXYLASE-RELATED"/>
    <property type="match status" value="1"/>
</dbReference>
<comment type="cofactor">
    <cofactor evidence="2">
        <name>L-ascorbate</name>
        <dbReference type="ChEBI" id="CHEBI:38290"/>
    </cofactor>
</comment>
<dbReference type="InterPro" id="IPR003819">
    <property type="entry name" value="TauD/TfdA-like"/>
</dbReference>
<dbReference type="AlphaFoldDB" id="A0A1G9INU5"/>
<evidence type="ECO:0000256" key="7">
    <source>
        <dbReference type="ARBA" id="ARBA00023004"/>
    </source>
</evidence>
<evidence type="ECO:0000256" key="2">
    <source>
        <dbReference type="ARBA" id="ARBA00001961"/>
    </source>
</evidence>
<evidence type="ECO:0000313" key="11">
    <source>
        <dbReference type="EMBL" id="SDL26775.1"/>
    </source>
</evidence>
<organism evidence="11 12">
    <name type="scientific">Franzmannia pantelleriensis</name>
    <dbReference type="NCBI Taxonomy" id="48727"/>
    <lineage>
        <taxon>Bacteria</taxon>
        <taxon>Pseudomonadati</taxon>
        <taxon>Pseudomonadota</taxon>
        <taxon>Gammaproteobacteria</taxon>
        <taxon>Oceanospirillales</taxon>
        <taxon>Halomonadaceae</taxon>
        <taxon>Franzmannia</taxon>
    </lineage>
</organism>
<evidence type="ECO:0000259" key="9">
    <source>
        <dbReference type="Pfam" id="PF02668"/>
    </source>
</evidence>
<dbReference type="GO" id="GO:0016706">
    <property type="term" value="F:2-oxoglutarate-dependent dioxygenase activity"/>
    <property type="evidence" value="ECO:0007669"/>
    <property type="project" value="UniProtKB-ARBA"/>
</dbReference>
<dbReference type="InterPro" id="IPR042098">
    <property type="entry name" value="TauD-like_sf"/>
</dbReference>
<dbReference type="InterPro" id="IPR038492">
    <property type="entry name" value="GBBH-like_N_sf"/>
</dbReference>
<keyword evidence="12" id="KW-1185">Reference proteome</keyword>
<feature type="compositionally biased region" description="Polar residues" evidence="8">
    <location>
        <begin position="1"/>
        <end position="22"/>
    </location>
</feature>
<gene>
    <name evidence="11" type="ORF">SAMN05192555_103231</name>
</gene>
<evidence type="ECO:0000256" key="1">
    <source>
        <dbReference type="ARBA" id="ARBA00001954"/>
    </source>
</evidence>
<dbReference type="FunFam" id="3.60.130.10:FF:000001">
    <property type="entry name" value="Trimethyllysine dioxygenase, mitochondrial"/>
    <property type="match status" value="1"/>
</dbReference>
<dbReference type="GO" id="GO:0045329">
    <property type="term" value="P:carnitine biosynthetic process"/>
    <property type="evidence" value="ECO:0007669"/>
    <property type="project" value="TreeGrafter"/>
</dbReference>
<dbReference type="InterPro" id="IPR010376">
    <property type="entry name" value="GBBH-like_N"/>
</dbReference>
<keyword evidence="4" id="KW-0479">Metal-binding</keyword>
<dbReference type="Pfam" id="PF02668">
    <property type="entry name" value="TauD"/>
    <property type="match status" value="1"/>
</dbReference>
<reference evidence="12" key="1">
    <citation type="submission" date="2016-10" db="EMBL/GenBank/DDBJ databases">
        <authorList>
            <person name="Varghese N."/>
            <person name="Submissions S."/>
        </authorList>
    </citation>
    <scope>NUCLEOTIDE SEQUENCE [LARGE SCALE GENOMIC DNA]</scope>
    <source>
        <strain evidence="12">AAP</strain>
    </source>
</reference>
<dbReference type="EMBL" id="FNGH01000003">
    <property type="protein sequence ID" value="SDL26775.1"/>
    <property type="molecule type" value="Genomic_DNA"/>
</dbReference>
<evidence type="ECO:0000256" key="3">
    <source>
        <dbReference type="ARBA" id="ARBA00008654"/>
    </source>
</evidence>
<evidence type="ECO:0000256" key="8">
    <source>
        <dbReference type="SAM" id="MobiDB-lite"/>
    </source>
</evidence>
<comment type="cofactor">
    <cofactor evidence="1">
        <name>Fe(2+)</name>
        <dbReference type="ChEBI" id="CHEBI:29033"/>
    </cofactor>
</comment>
<evidence type="ECO:0000256" key="5">
    <source>
        <dbReference type="ARBA" id="ARBA00022964"/>
    </source>
</evidence>
<evidence type="ECO:0000256" key="4">
    <source>
        <dbReference type="ARBA" id="ARBA00022723"/>
    </source>
</evidence>
<dbReference type="FunFam" id="3.30.2020.30:FF:000002">
    <property type="entry name" value="Putative gamma-butyrobetaine dioxygenase"/>
    <property type="match status" value="1"/>
</dbReference>
<dbReference type="STRING" id="48727.SAMN05192555_103231"/>
<evidence type="ECO:0000313" key="12">
    <source>
        <dbReference type="Proteomes" id="UP000199107"/>
    </source>
</evidence>
<dbReference type="RefSeq" id="WP_422717917.1">
    <property type="nucleotide sequence ID" value="NZ_FNGH01000003.1"/>
</dbReference>
<feature type="region of interest" description="Disordered" evidence="8">
    <location>
        <begin position="1"/>
        <end position="28"/>
    </location>
</feature>
<keyword evidence="5 11" id="KW-0223">Dioxygenase</keyword>
<keyword evidence="6" id="KW-0560">Oxidoreductase</keyword>
<dbReference type="Proteomes" id="UP000199107">
    <property type="component" value="Unassembled WGS sequence"/>
</dbReference>
<comment type="similarity">
    <text evidence="3">Belongs to the gamma-BBH/TMLD family.</text>
</comment>
<sequence>MNSTVSHPDNSTTRLYTESPSDAATPDMAELMPYPATPRLREVNAHSEGVELSWEDDERARFPLIWLRDHCACGACRHPQTRERLVLPLDDVTEPPEASLEDGHLWLRWADGHLSHFAAGWLYQRRPEAPAESALPLRQAWREAFTPTRVAHADVFSPHGEAAWLEALLRDGLVLLEDGPLADEEVSRIAERIGPQRPTNFGARFDVRSKPNPNNAAYTAIGLALHTDLPNWRQPPDIQLLYCLQNEAEGGESLFADGIQVAEALRQQAPEHFRLLSELAIDFRFQDDTQDIAVRAPIIECDASGQVVEIRFNNWIRDTLRLPAEQMADWYRAYRHFWTLLHSPRYQLDFALAPGEMVAFDNRRVLHGRRAFDPNTGARHLQGTYLDRDMLESRLRVLARHH</sequence>
<dbReference type="Gene3D" id="3.30.2020.30">
    <property type="match status" value="1"/>
</dbReference>
<dbReference type="Gene3D" id="3.60.130.10">
    <property type="entry name" value="Clavaminate synthase-like"/>
    <property type="match status" value="1"/>
</dbReference>
<dbReference type="GO" id="GO:0046872">
    <property type="term" value="F:metal ion binding"/>
    <property type="evidence" value="ECO:0007669"/>
    <property type="project" value="UniProtKB-KW"/>
</dbReference>